<evidence type="ECO:0000259" key="1">
    <source>
        <dbReference type="PROSITE" id="PS50878"/>
    </source>
</evidence>
<protein>
    <recommendedName>
        <fullName evidence="1">Reverse transcriptase domain-containing protein</fullName>
    </recommendedName>
</protein>
<evidence type="ECO:0000313" key="3">
    <source>
        <dbReference type="Proteomes" id="UP001627154"/>
    </source>
</evidence>
<gene>
    <name evidence="2" type="ORF">TKK_013200</name>
</gene>
<dbReference type="InterPro" id="IPR000477">
    <property type="entry name" value="RT_dom"/>
</dbReference>
<evidence type="ECO:0000313" key="2">
    <source>
        <dbReference type="EMBL" id="KAL3392378.1"/>
    </source>
</evidence>
<name>A0ABD2WH55_9HYME</name>
<sequence length="97" mass="10915">MRQLVVLIAVSTALHVKHSNLPVEKETFIDHAFLLSKLWNMGIRRVANKLLENYLKDRYPVVKVNDVKSLPVCTNIGVPQGSILGPLLLILFVNDLL</sequence>
<reference evidence="2 3" key="1">
    <citation type="journal article" date="2024" name="bioRxiv">
        <title>A reference genome for Trichogramma kaykai: A tiny desert-dwelling parasitoid wasp with competing sex-ratio distorters.</title>
        <authorList>
            <person name="Culotta J."/>
            <person name="Lindsey A.R."/>
        </authorList>
    </citation>
    <scope>NUCLEOTIDE SEQUENCE [LARGE SCALE GENOMIC DNA]</scope>
    <source>
        <strain evidence="2 3">KSX58</strain>
    </source>
</reference>
<proteinExistence type="predicted"/>
<dbReference type="PROSITE" id="PS50878">
    <property type="entry name" value="RT_POL"/>
    <property type="match status" value="1"/>
</dbReference>
<feature type="domain" description="Reverse transcriptase" evidence="1">
    <location>
        <begin position="1"/>
        <end position="97"/>
    </location>
</feature>
<dbReference type="AlphaFoldDB" id="A0ABD2WH55"/>
<accession>A0ABD2WH55</accession>
<keyword evidence="3" id="KW-1185">Reference proteome</keyword>
<dbReference type="EMBL" id="JBJJXI010000106">
    <property type="protein sequence ID" value="KAL3392378.1"/>
    <property type="molecule type" value="Genomic_DNA"/>
</dbReference>
<comment type="caution">
    <text evidence="2">The sequence shown here is derived from an EMBL/GenBank/DDBJ whole genome shotgun (WGS) entry which is preliminary data.</text>
</comment>
<dbReference type="Proteomes" id="UP001627154">
    <property type="component" value="Unassembled WGS sequence"/>
</dbReference>
<organism evidence="2 3">
    <name type="scientific">Trichogramma kaykai</name>
    <dbReference type="NCBI Taxonomy" id="54128"/>
    <lineage>
        <taxon>Eukaryota</taxon>
        <taxon>Metazoa</taxon>
        <taxon>Ecdysozoa</taxon>
        <taxon>Arthropoda</taxon>
        <taxon>Hexapoda</taxon>
        <taxon>Insecta</taxon>
        <taxon>Pterygota</taxon>
        <taxon>Neoptera</taxon>
        <taxon>Endopterygota</taxon>
        <taxon>Hymenoptera</taxon>
        <taxon>Apocrita</taxon>
        <taxon>Proctotrupomorpha</taxon>
        <taxon>Chalcidoidea</taxon>
        <taxon>Trichogrammatidae</taxon>
        <taxon>Trichogramma</taxon>
    </lineage>
</organism>